<dbReference type="InterPro" id="IPR001763">
    <property type="entry name" value="Rhodanese-like_dom"/>
</dbReference>
<evidence type="ECO:0000313" key="2">
    <source>
        <dbReference type="EMBL" id="SLN39344.1"/>
    </source>
</evidence>
<name>A0A1Y5SF94_9RHOB</name>
<dbReference type="OrthoDB" id="9784302at2"/>
<evidence type="ECO:0000313" key="3">
    <source>
        <dbReference type="Proteomes" id="UP000193077"/>
    </source>
</evidence>
<protein>
    <submittedName>
        <fullName evidence="2">Chromate resistance exported protein</fullName>
    </submittedName>
</protein>
<dbReference type="Pfam" id="PF09828">
    <property type="entry name" value="ChrB_C"/>
    <property type="match status" value="1"/>
</dbReference>
<keyword evidence="3" id="KW-1185">Reference proteome</keyword>
<dbReference type="SUPFAM" id="SSF52821">
    <property type="entry name" value="Rhodanese/Cell cycle control phosphatase"/>
    <property type="match status" value="1"/>
</dbReference>
<gene>
    <name evidence="2" type="ORF">TRL7639_02013</name>
</gene>
<reference evidence="2 3" key="1">
    <citation type="submission" date="2017-03" db="EMBL/GenBank/DDBJ databases">
        <authorList>
            <person name="Afonso C.L."/>
            <person name="Miller P.J."/>
            <person name="Scott M.A."/>
            <person name="Spackman E."/>
            <person name="Goraichik I."/>
            <person name="Dimitrov K.M."/>
            <person name="Suarez D.L."/>
            <person name="Swayne D.E."/>
        </authorList>
    </citation>
    <scope>NUCLEOTIDE SEQUENCE [LARGE SCALE GENOMIC DNA]</scope>
    <source>
        <strain evidence="2 3">CECT 7639</strain>
    </source>
</reference>
<sequence>MPAFNSVPANILMRRIGTPDCPVILDVRIDADFDDDPCLIPTSIRRPHDQVQTLSGGLRDKEVIIVCQKGLKLSHGAAAALRCEGVQAQVLEGGMFAWRDAGLPRLDPSVLPDATDQGPSTWVTRHRPKVDRIACAWLIRRFVDPTARFLFVPSSEVAAVAERFGATAFDTIDAPWTHVDEFCTFDAMVRGFGLHTPALEQMATVVRAADTDRHDLAPQAAGLLAISVGLSRAHKSDLAQLEAGMILYDALYRWARDGQSEQHSWSEGHGA</sequence>
<dbReference type="EMBL" id="FWFO01000001">
    <property type="protein sequence ID" value="SLN39344.1"/>
    <property type="molecule type" value="Genomic_DNA"/>
</dbReference>
<dbReference type="AlphaFoldDB" id="A0A1Y5SF94"/>
<proteinExistence type="predicted"/>
<dbReference type="PROSITE" id="PS50206">
    <property type="entry name" value="RHODANESE_3"/>
    <property type="match status" value="1"/>
</dbReference>
<dbReference type="InterPro" id="IPR018634">
    <property type="entry name" value="ChrB_C"/>
</dbReference>
<organism evidence="2 3">
    <name type="scientific">Falsiruegeria litorea R37</name>
    <dbReference type="NCBI Taxonomy" id="1200284"/>
    <lineage>
        <taxon>Bacteria</taxon>
        <taxon>Pseudomonadati</taxon>
        <taxon>Pseudomonadota</taxon>
        <taxon>Alphaproteobacteria</taxon>
        <taxon>Rhodobacterales</taxon>
        <taxon>Roseobacteraceae</taxon>
        <taxon>Falsiruegeria</taxon>
    </lineage>
</organism>
<dbReference type="InterPro" id="IPR036873">
    <property type="entry name" value="Rhodanese-like_dom_sf"/>
</dbReference>
<evidence type="ECO:0000259" key="1">
    <source>
        <dbReference type="PROSITE" id="PS50206"/>
    </source>
</evidence>
<accession>A0A1Y5SF94</accession>
<dbReference type="Proteomes" id="UP000193077">
    <property type="component" value="Unassembled WGS sequence"/>
</dbReference>
<feature type="domain" description="Rhodanese" evidence="1">
    <location>
        <begin position="23"/>
        <end position="107"/>
    </location>
</feature>
<dbReference type="Gene3D" id="3.40.250.10">
    <property type="entry name" value="Rhodanese-like domain"/>
    <property type="match status" value="1"/>
</dbReference>
<dbReference type="RefSeq" id="WP_085795540.1">
    <property type="nucleotide sequence ID" value="NZ_FWFO01000001.1"/>
</dbReference>
<dbReference type="SMART" id="SM00450">
    <property type="entry name" value="RHOD"/>
    <property type="match status" value="1"/>
</dbReference>
<dbReference type="Pfam" id="PF00581">
    <property type="entry name" value="Rhodanese"/>
    <property type="match status" value="1"/>
</dbReference>